<dbReference type="Pfam" id="PF00501">
    <property type="entry name" value="AMP-binding"/>
    <property type="match status" value="2"/>
</dbReference>
<evidence type="ECO:0000256" key="1">
    <source>
        <dbReference type="ARBA" id="ARBA00004275"/>
    </source>
</evidence>
<proteinExistence type="inferred from homology"/>
<keyword evidence="3" id="KW-0576">Peroxisome</keyword>
<dbReference type="InterPro" id="IPR020845">
    <property type="entry name" value="AMP-binding_CS"/>
</dbReference>
<name>A0AAV8Y258_9CUCU</name>
<dbReference type="Gene3D" id="3.40.50.980">
    <property type="match status" value="2"/>
</dbReference>
<dbReference type="PANTHER" id="PTHR24096:SF422">
    <property type="entry name" value="BCDNA.GH02901"/>
    <property type="match status" value="1"/>
</dbReference>
<feature type="domain" description="AMP-dependent synthetase/ligase" evidence="4">
    <location>
        <begin position="54"/>
        <end position="262"/>
    </location>
</feature>
<dbReference type="Gene3D" id="3.30.300.30">
    <property type="match status" value="1"/>
</dbReference>
<keyword evidence="7" id="KW-1185">Reference proteome</keyword>
<dbReference type="InterPro" id="IPR025110">
    <property type="entry name" value="AMP-bd_C"/>
</dbReference>
<organism evidence="6 7">
    <name type="scientific">Aromia moschata</name>
    <dbReference type="NCBI Taxonomy" id="1265417"/>
    <lineage>
        <taxon>Eukaryota</taxon>
        <taxon>Metazoa</taxon>
        <taxon>Ecdysozoa</taxon>
        <taxon>Arthropoda</taxon>
        <taxon>Hexapoda</taxon>
        <taxon>Insecta</taxon>
        <taxon>Pterygota</taxon>
        <taxon>Neoptera</taxon>
        <taxon>Endopterygota</taxon>
        <taxon>Coleoptera</taxon>
        <taxon>Polyphaga</taxon>
        <taxon>Cucujiformia</taxon>
        <taxon>Chrysomeloidea</taxon>
        <taxon>Cerambycidae</taxon>
        <taxon>Cerambycinae</taxon>
        <taxon>Callichromatini</taxon>
        <taxon>Aromia</taxon>
    </lineage>
</organism>
<comment type="caution">
    <text evidence="6">The sequence shown here is derived from an EMBL/GenBank/DDBJ whole genome shotgun (WGS) entry which is preliminary data.</text>
</comment>
<dbReference type="InterPro" id="IPR000873">
    <property type="entry name" value="AMP-dep_synth/lig_dom"/>
</dbReference>
<evidence type="ECO:0000259" key="5">
    <source>
        <dbReference type="Pfam" id="PF13193"/>
    </source>
</evidence>
<dbReference type="GO" id="GO:0005777">
    <property type="term" value="C:peroxisome"/>
    <property type="evidence" value="ECO:0007669"/>
    <property type="project" value="UniProtKB-SubCell"/>
</dbReference>
<dbReference type="InterPro" id="IPR045851">
    <property type="entry name" value="AMP-bd_C_sf"/>
</dbReference>
<dbReference type="EMBL" id="JAPWTK010000231">
    <property type="protein sequence ID" value="KAJ8944987.1"/>
    <property type="molecule type" value="Genomic_DNA"/>
</dbReference>
<feature type="domain" description="AMP-binding enzyme C-terminal" evidence="5">
    <location>
        <begin position="382"/>
        <end position="458"/>
    </location>
</feature>
<dbReference type="GO" id="GO:0004467">
    <property type="term" value="F:long-chain fatty acid-CoA ligase activity"/>
    <property type="evidence" value="ECO:0007669"/>
    <property type="project" value="TreeGrafter"/>
</dbReference>
<dbReference type="SUPFAM" id="SSF56801">
    <property type="entry name" value="Acetyl-CoA synthetase-like"/>
    <property type="match status" value="1"/>
</dbReference>
<evidence type="ECO:0000256" key="3">
    <source>
        <dbReference type="ARBA" id="ARBA00023140"/>
    </source>
</evidence>
<evidence type="ECO:0000256" key="2">
    <source>
        <dbReference type="ARBA" id="ARBA00006432"/>
    </source>
</evidence>
<gene>
    <name evidence="6" type="ORF">NQ318_010189</name>
</gene>
<feature type="domain" description="AMP-dependent synthetase/ligase" evidence="4">
    <location>
        <begin position="264"/>
        <end position="333"/>
    </location>
</feature>
<dbReference type="InterPro" id="IPR042099">
    <property type="entry name" value="ANL_N_sf"/>
</dbReference>
<dbReference type="AlphaFoldDB" id="A0AAV8Y258"/>
<dbReference type="FunFam" id="3.30.300.30:FF:000007">
    <property type="entry name" value="4-coumarate--CoA ligase 2"/>
    <property type="match status" value="1"/>
</dbReference>
<accession>A0AAV8Y258</accession>
<comment type="similarity">
    <text evidence="2">Belongs to the ATP-dependent AMP-binding enzyme family.</text>
</comment>
<protein>
    <recommendedName>
        <fullName evidence="8">4-coumarate--CoA ligase</fullName>
    </recommendedName>
</protein>
<sequence length="475" mass="51907">MYTLIAAKKECSVTGRKYSYNQVRVKSRNLGGALRKKLNLEKGDGGGGGGGGGSRAGLICTTINPIYTPAEIARHLLDSTAKALITLDSLWGLAQASTNLMKKNIPTLTIATEQGQSTPAGAISFTEFTNLQTECTDVKSSSDDVALLPYSSGTTGLPKRRIAHSFQYSIKLMSVAAPTGWLQPKDYRISPKKAFIIKTTIPNHQDVNPAVLPLFHIYGLTILSWYQLRLGCKVVTLPKFTPELYIDTIRKQKPDVLYLAPPLGYGLTETSPVILSTRISLLKNKSCVGALGLPVPNTEVKIVEADDASGTPLGPNQVGELLVRGPQVMKGYFNRPEEKNVFLDGWLRTGDMMYYNDDGFLFITGRLKELIKVKGFQVAPAELEELIRDFPNVVDSAVIGVPHEKHGEVPRAYVVPKQGAKIDEKKLREYVASQVAPYKQLTGGISVVDSIPKNASGKTLRKDLLLLYQSEINKC</sequence>
<reference evidence="6" key="1">
    <citation type="journal article" date="2023" name="Insect Mol. Biol.">
        <title>Genome sequencing provides insights into the evolution of gene families encoding plant cell wall-degrading enzymes in longhorned beetles.</title>
        <authorList>
            <person name="Shin N.R."/>
            <person name="Okamura Y."/>
            <person name="Kirsch R."/>
            <person name="Pauchet Y."/>
        </authorList>
    </citation>
    <scope>NUCLEOTIDE SEQUENCE</scope>
    <source>
        <strain evidence="6">AMC_N1</strain>
    </source>
</reference>
<comment type="subcellular location">
    <subcellularLocation>
        <location evidence="1">Peroxisome</location>
    </subcellularLocation>
</comment>
<dbReference type="Gene3D" id="3.40.50.12780">
    <property type="entry name" value="N-terminal domain of ligase-like"/>
    <property type="match status" value="1"/>
</dbReference>
<dbReference type="Pfam" id="PF13193">
    <property type="entry name" value="AMP-binding_C"/>
    <property type="match status" value="1"/>
</dbReference>
<evidence type="ECO:0008006" key="8">
    <source>
        <dbReference type="Google" id="ProtNLM"/>
    </source>
</evidence>
<evidence type="ECO:0000313" key="6">
    <source>
        <dbReference type="EMBL" id="KAJ8944987.1"/>
    </source>
</evidence>
<evidence type="ECO:0000313" key="7">
    <source>
        <dbReference type="Proteomes" id="UP001162162"/>
    </source>
</evidence>
<dbReference type="Proteomes" id="UP001162162">
    <property type="component" value="Unassembled WGS sequence"/>
</dbReference>
<dbReference type="GO" id="GO:0046949">
    <property type="term" value="P:fatty-acyl-CoA biosynthetic process"/>
    <property type="evidence" value="ECO:0007669"/>
    <property type="project" value="TreeGrafter"/>
</dbReference>
<dbReference type="PANTHER" id="PTHR24096">
    <property type="entry name" value="LONG-CHAIN-FATTY-ACID--COA LIGASE"/>
    <property type="match status" value="1"/>
</dbReference>
<dbReference type="PROSITE" id="PS00455">
    <property type="entry name" value="AMP_BINDING"/>
    <property type="match status" value="1"/>
</dbReference>
<evidence type="ECO:0000259" key="4">
    <source>
        <dbReference type="Pfam" id="PF00501"/>
    </source>
</evidence>